<dbReference type="AlphaFoldDB" id="A0A0N7M0H7"/>
<gene>
    <name evidence="2" type="ORF">TRN7648_03015</name>
</gene>
<organism evidence="2 3">
    <name type="scientific">Tropicibacter naphthalenivorans</name>
    <dbReference type="NCBI Taxonomy" id="441103"/>
    <lineage>
        <taxon>Bacteria</taxon>
        <taxon>Pseudomonadati</taxon>
        <taxon>Pseudomonadota</taxon>
        <taxon>Alphaproteobacteria</taxon>
        <taxon>Rhodobacterales</taxon>
        <taxon>Roseobacteraceae</taxon>
        <taxon>Tropicibacter</taxon>
    </lineage>
</organism>
<protein>
    <submittedName>
        <fullName evidence="2">Uncharacterized protein</fullName>
    </submittedName>
</protein>
<name>A0A0N7M0H7_9RHOB</name>
<feature type="signal peptide" evidence="1">
    <location>
        <begin position="1"/>
        <end position="20"/>
    </location>
</feature>
<keyword evidence="1" id="KW-0732">Signal</keyword>
<feature type="chain" id="PRO_5006015752" evidence="1">
    <location>
        <begin position="21"/>
        <end position="190"/>
    </location>
</feature>
<evidence type="ECO:0000256" key="1">
    <source>
        <dbReference type="SAM" id="SignalP"/>
    </source>
</evidence>
<evidence type="ECO:0000313" key="3">
    <source>
        <dbReference type="Proteomes" id="UP000054935"/>
    </source>
</evidence>
<keyword evidence="3" id="KW-1185">Reference proteome</keyword>
<dbReference type="EMBL" id="CYSE01000005">
    <property type="protein sequence ID" value="CUH80497.1"/>
    <property type="molecule type" value="Genomic_DNA"/>
</dbReference>
<dbReference type="STRING" id="441103.TRN7648_03015"/>
<accession>A0A0N7M0H7</accession>
<dbReference type="OrthoDB" id="195732at2"/>
<reference evidence="2 3" key="1">
    <citation type="submission" date="2015-09" db="EMBL/GenBank/DDBJ databases">
        <authorList>
            <consortium name="Swine Surveillance"/>
        </authorList>
    </citation>
    <scope>NUCLEOTIDE SEQUENCE [LARGE SCALE GENOMIC DNA]</scope>
    <source>
        <strain evidence="2 3">CECT 7648</strain>
    </source>
</reference>
<dbReference type="Proteomes" id="UP000054935">
    <property type="component" value="Unassembled WGS sequence"/>
</dbReference>
<sequence>MKRALVLSTFLSTLAGIAQAAEPAEAMQQFLIDHVAGWAHAPVVVAAVQARNAETQGYDAARIDELDQMWRAEVGSANAPTIDPVLFSEASDFLRAQVNDMGGAVTEIFVMDAVGLNVASSDTTSDYWQGDEAKWQQTYSVGAGAHHFSEIEFDESSQTYQAQISYTITDPATGAPIGAITVGVNAESLM</sequence>
<evidence type="ECO:0000313" key="2">
    <source>
        <dbReference type="EMBL" id="CUH80497.1"/>
    </source>
</evidence>
<proteinExistence type="predicted"/>
<dbReference type="RefSeq" id="WP_058248484.1">
    <property type="nucleotide sequence ID" value="NZ_CYSE01000005.1"/>
</dbReference>